<dbReference type="Proteomes" id="UP001589783">
    <property type="component" value="Unassembled WGS sequence"/>
</dbReference>
<evidence type="ECO:0000256" key="2">
    <source>
        <dbReference type="SAM" id="Phobius"/>
    </source>
</evidence>
<feature type="transmembrane region" description="Helical" evidence="2">
    <location>
        <begin position="69"/>
        <end position="90"/>
    </location>
</feature>
<accession>A0ABV6HA19</accession>
<name>A0ABV6HA19_9ACTN</name>
<dbReference type="RefSeq" id="WP_382364747.1">
    <property type="nucleotide sequence ID" value="NZ_JBHLWV010000022.1"/>
</dbReference>
<organism evidence="3 4">
    <name type="scientific">Gordonia phosphorivorans</name>
    <dbReference type="NCBI Taxonomy" id="1056982"/>
    <lineage>
        <taxon>Bacteria</taxon>
        <taxon>Bacillati</taxon>
        <taxon>Actinomycetota</taxon>
        <taxon>Actinomycetes</taxon>
        <taxon>Mycobacteriales</taxon>
        <taxon>Gordoniaceae</taxon>
        <taxon>Gordonia</taxon>
    </lineage>
</organism>
<evidence type="ECO:0000256" key="1">
    <source>
        <dbReference type="SAM" id="MobiDB-lite"/>
    </source>
</evidence>
<reference evidence="3 4" key="1">
    <citation type="submission" date="2024-09" db="EMBL/GenBank/DDBJ databases">
        <authorList>
            <person name="Sun Q."/>
            <person name="Mori K."/>
        </authorList>
    </citation>
    <scope>NUCLEOTIDE SEQUENCE [LARGE SCALE GENOMIC DNA]</scope>
    <source>
        <strain evidence="3 4">CCM 7957</strain>
    </source>
</reference>
<comment type="caution">
    <text evidence="3">The sequence shown here is derived from an EMBL/GenBank/DDBJ whole genome shotgun (WGS) entry which is preliminary data.</text>
</comment>
<feature type="compositionally biased region" description="Low complexity" evidence="1">
    <location>
        <begin position="29"/>
        <end position="56"/>
    </location>
</feature>
<evidence type="ECO:0000313" key="3">
    <source>
        <dbReference type="EMBL" id="MFC0315741.1"/>
    </source>
</evidence>
<gene>
    <name evidence="3" type="ORF">ACFFJD_12865</name>
</gene>
<keyword evidence="2" id="KW-0472">Membrane</keyword>
<feature type="region of interest" description="Disordered" evidence="1">
    <location>
        <begin position="110"/>
        <end position="150"/>
    </location>
</feature>
<evidence type="ECO:0000313" key="4">
    <source>
        <dbReference type="Proteomes" id="UP001589783"/>
    </source>
</evidence>
<sequence>MTYPEYGGQPDPRHEPTQYGQPQYDPSLYGQPQYGQPEYGQPQYGQPEYGQSQYGAYPPPAPPNRGPQIIAVVAAVIALAAVAAVVLLFVNSRGDDSDTADGGETVVTQYVSTPPTADDDAQVRQAPAPAPATPSSSTPQLPVPSVPGTGVHGFAGGPTCDDNADPLVFVGYSSRSKVIICQVGQQTGRYYYKGLADGNSRHVDFPTRSGNTFTATNGNVSYIVSPASLVITENGRVLTTEPMLSAWVN</sequence>
<evidence type="ECO:0008006" key="5">
    <source>
        <dbReference type="Google" id="ProtNLM"/>
    </source>
</evidence>
<keyword evidence="2" id="KW-0812">Transmembrane</keyword>
<dbReference type="EMBL" id="JBHLWV010000022">
    <property type="protein sequence ID" value="MFC0315741.1"/>
    <property type="molecule type" value="Genomic_DNA"/>
</dbReference>
<keyword evidence="4" id="KW-1185">Reference proteome</keyword>
<protein>
    <recommendedName>
        <fullName evidence="5">Serine/threonine protein kinase</fullName>
    </recommendedName>
</protein>
<proteinExistence type="predicted"/>
<keyword evidence="2" id="KW-1133">Transmembrane helix</keyword>
<feature type="region of interest" description="Disordered" evidence="1">
    <location>
        <begin position="1"/>
        <end position="61"/>
    </location>
</feature>